<feature type="disulfide bond" description="Interchain (with Cys-216); in linked form" evidence="10">
    <location>
        <position position="50"/>
    </location>
</feature>
<evidence type="ECO:0000256" key="9">
    <source>
        <dbReference type="ARBA" id="ARBA00037420"/>
    </source>
</evidence>
<feature type="active site" description="Cysteine sulfenic acid (-SOH) intermediate" evidence="10">
    <location>
        <position position="50"/>
    </location>
</feature>
<organism evidence="13 14">
    <name type="scientific">Paenisporosarcina antarctica</name>
    <dbReference type="NCBI Taxonomy" id="417367"/>
    <lineage>
        <taxon>Bacteria</taxon>
        <taxon>Bacillati</taxon>
        <taxon>Bacillota</taxon>
        <taxon>Bacilli</taxon>
        <taxon>Bacillales</taxon>
        <taxon>Caryophanaceae</taxon>
        <taxon>Paenisporosarcina</taxon>
    </lineage>
</organism>
<dbReference type="GO" id="GO:0006979">
    <property type="term" value="P:response to oxidative stress"/>
    <property type="evidence" value="ECO:0007669"/>
    <property type="project" value="TreeGrafter"/>
</dbReference>
<dbReference type="GO" id="GO:0033554">
    <property type="term" value="P:cellular response to stress"/>
    <property type="evidence" value="ECO:0007669"/>
    <property type="project" value="TreeGrafter"/>
</dbReference>
<name>A0A4P6ZXU8_9BACL</name>
<evidence type="ECO:0000313" key="14">
    <source>
        <dbReference type="Proteomes" id="UP000294292"/>
    </source>
</evidence>
<dbReference type="AlphaFoldDB" id="A0A4P6ZXU8"/>
<comment type="subunit">
    <text evidence="10">Homodecamer. Pentamer of dimers that assemble into a ring structure.</text>
</comment>
<evidence type="ECO:0000256" key="2">
    <source>
        <dbReference type="ARBA" id="ARBA00022490"/>
    </source>
</evidence>
<evidence type="ECO:0000256" key="4">
    <source>
        <dbReference type="ARBA" id="ARBA00022862"/>
    </source>
</evidence>
<dbReference type="InterPro" id="IPR000866">
    <property type="entry name" value="AhpC/TSA"/>
</dbReference>
<dbReference type="InterPro" id="IPR019479">
    <property type="entry name" value="Peroxiredoxin_C"/>
</dbReference>
<dbReference type="InterPro" id="IPR036249">
    <property type="entry name" value="Thioredoxin-like_sf"/>
</dbReference>
<evidence type="ECO:0000256" key="3">
    <source>
        <dbReference type="ARBA" id="ARBA00022559"/>
    </source>
</evidence>
<dbReference type="GO" id="GO:0045454">
    <property type="term" value="P:cell redox homeostasis"/>
    <property type="evidence" value="ECO:0007669"/>
    <property type="project" value="TreeGrafter"/>
</dbReference>
<keyword evidence="4 10" id="KW-0049">Antioxidant</keyword>
<evidence type="ECO:0000259" key="12">
    <source>
        <dbReference type="PROSITE" id="PS51352"/>
    </source>
</evidence>
<dbReference type="Gene3D" id="3.30.1020.10">
    <property type="entry name" value="Antioxidant, Horf6, Chain A, domain2"/>
    <property type="match status" value="1"/>
</dbReference>
<feature type="domain" description="Thioredoxin" evidence="12">
    <location>
        <begin position="8"/>
        <end position="163"/>
    </location>
</feature>
<keyword evidence="14" id="KW-1185">Reference proteome</keyword>
<feature type="disulfide bond" description="Interchain (with Cys-50); in linked form" evidence="10">
    <location>
        <position position="216"/>
    </location>
</feature>
<dbReference type="PROSITE" id="PS51352">
    <property type="entry name" value="THIOREDOXIN_2"/>
    <property type="match status" value="1"/>
</dbReference>
<comment type="similarity">
    <text evidence="8 10">Belongs to the peroxiredoxin family. Prx6 subfamily.</text>
</comment>
<dbReference type="GO" id="GO:0042744">
    <property type="term" value="P:hydrogen peroxide catabolic process"/>
    <property type="evidence" value="ECO:0007669"/>
    <property type="project" value="TreeGrafter"/>
</dbReference>
<reference evidence="13 14" key="1">
    <citation type="submission" date="2019-03" db="EMBL/GenBank/DDBJ databases">
        <title>Complete genome sequence of Paenisporosarcina antarctica CGMCC 1.6503T.</title>
        <authorList>
            <person name="Rong J.-C."/>
            <person name="Chi N.-Y."/>
            <person name="Zhang Q.-F."/>
        </authorList>
    </citation>
    <scope>NUCLEOTIDE SEQUENCE [LARGE SCALE GENOMIC DNA]</scope>
    <source>
        <strain evidence="13 14">CGMCC 1.6503</strain>
    </source>
</reference>
<dbReference type="GO" id="GO:0008379">
    <property type="term" value="F:thioredoxin peroxidase activity"/>
    <property type="evidence" value="ECO:0007669"/>
    <property type="project" value="TreeGrafter"/>
</dbReference>
<comment type="function">
    <text evidence="9 10">Thiol-specific peroxidase that catalyzes the reduction of hydrogen peroxide and organic hydroperoxides to water and alcohols, respectively. Plays a role in cell protection against oxidative stress by detoxifying peroxides.</text>
</comment>
<keyword evidence="3 10" id="KW-0575">Peroxidase</keyword>
<dbReference type="InterPro" id="IPR022915">
    <property type="entry name" value="Peroxiredoxin_TDXH"/>
</dbReference>
<dbReference type="InterPro" id="IPR013766">
    <property type="entry name" value="Thioredoxin_domain"/>
</dbReference>
<dbReference type="EC" id="1.11.1.24" evidence="10"/>
<dbReference type="SUPFAM" id="SSF52833">
    <property type="entry name" value="Thioredoxin-like"/>
    <property type="match status" value="1"/>
</dbReference>
<evidence type="ECO:0000256" key="1">
    <source>
        <dbReference type="ARBA" id="ARBA00009796"/>
    </source>
</evidence>
<dbReference type="EMBL" id="CP038015">
    <property type="protein sequence ID" value="QBP41257.1"/>
    <property type="molecule type" value="Genomic_DNA"/>
</dbReference>
<dbReference type="FunFam" id="3.30.1020.10:FF:000002">
    <property type="entry name" value="Peroxiredoxin"/>
    <property type="match status" value="1"/>
</dbReference>
<comment type="miscellaneous">
    <text evidence="10">The active site is a conserved redox-active cysteine residue, the peroxidatic cysteine (C(P)), which makes the nucleophilic attack on the peroxide substrate. The peroxide oxidizes the C(P)-SH to cysteine sulfenic acid (C(P)-SOH), which then reacts with another cysteine residue, the resolving cysteine (C(R)), to form a disulfide bridge. The disulfide is subsequently reduced by an appropriate electron donor to complete the catalytic cycle. Although the primary sequence of this enzyme is similar to those of the 1-Cys Prx6 enzymes, its catalytic properties resemble those of the typical 2-Cys Prxs and C(R) is provided by the other dimeric subunit to form an intersubunit disulfide. The disulfide is subsequently reduced by thioredoxin.</text>
</comment>
<evidence type="ECO:0000256" key="11">
    <source>
        <dbReference type="PIRSR" id="PIRSR000239-1"/>
    </source>
</evidence>
<dbReference type="InterPro" id="IPR045020">
    <property type="entry name" value="PRX_1cys"/>
</dbReference>
<dbReference type="CDD" id="cd03016">
    <property type="entry name" value="PRX_1cys"/>
    <property type="match status" value="1"/>
</dbReference>
<evidence type="ECO:0000256" key="10">
    <source>
        <dbReference type="HAMAP-Rule" id="MF_00401"/>
    </source>
</evidence>
<dbReference type="Proteomes" id="UP000294292">
    <property type="component" value="Chromosome"/>
</dbReference>
<dbReference type="Pfam" id="PF10417">
    <property type="entry name" value="1-cysPrx_C"/>
    <property type="match status" value="1"/>
</dbReference>
<accession>A0A4P6ZXU8</accession>
<dbReference type="PIRSF" id="PIRSF000239">
    <property type="entry name" value="AHPC"/>
    <property type="match status" value="1"/>
</dbReference>
<dbReference type="PANTHER" id="PTHR10681:SF128">
    <property type="entry name" value="THIOREDOXIN-DEPENDENT PEROXIDE REDUCTASE, MITOCHONDRIAL"/>
    <property type="match status" value="1"/>
</dbReference>
<evidence type="ECO:0000256" key="8">
    <source>
        <dbReference type="ARBA" id="ARBA00025719"/>
    </source>
</evidence>
<dbReference type="OrthoDB" id="9812811at2"/>
<comment type="catalytic activity">
    <reaction evidence="10">
        <text>a hydroperoxide + [thioredoxin]-dithiol = an alcohol + [thioredoxin]-disulfide + H2O</text>
        <dbReference type="Rhea" id="RHEA:62620"/>
        <dbReference type="Rhea" id="RHEA-COMP:10698"/>
        <dbReference type="Rhea" id="RHEA-COMP:10700"/>
        <dbReference type="ChEBI" id="CHEBI:15377"/>
        <dbReference type="ChEBI" id="CHEBI:29950"/>
        <dbReference type="ChEBI" id="CHEBI:30879"/>
        <dbReference type="ChEBI" id="CHEBI:35924"/>
        <dbReference type="ChEBI" id="CHEBI:50058"/>
        <dbReference type="EC" id="1.11.1.24"/>
    </reaction>
</comment>
<dbReference type="Pfam" id="PF00578">
    <property type="entry name" value="AhpC-TSA"/>
    <property type="match status" value="1"/>
</dbReference>
<dbReference type="InterPro" id="IPR024706">
    <property type="entry name" value="Peroxiredoxin_AhpC-typ"/>
</dbReference>
<dbReference type="PANTHER" id="PTHR10681">
    <property type="entry name" value="THIOREDOXIN PEROXIDASE"/>
    <property type="match status" value="1"/>
</dbReference>
<evidence type="ECO:0000256" key="7">
    <source>
        <dbReference type="ARBA" id="ARBA00023284"/>
    </source>
</evidence>
<feature type="disulfide bond" description="Alternate" evidence="10">
    <location>
        <begin position="210"/>
        <end position="216"/>
    </location>
</feature>
<keyword evidence="7 10" id="KW-0676">Redox-active center</keyword>
<evidence type="ECO:0000313" key="13">
    <source>
        <dbReference type="EMBL" id="QBP41257.1"/>
    </source>
</evidence>
<keyword evidence="6 10" id="KW-1015">Disulfide bond</keyword>
<comment type="subcellular location">
    <subcellularLocation>
        <location evidence="10">Cytoplasm</location>
    </subcellularLocation>
</comment>
<keyword evidence="2 10" id="KW-0963">Cytoplasm</keyword>
<dbReference type="NCBIfam" id="NF009668">
    <property type="entry name" value="PRK13189.1"/>
    <property type="match status" value="1"/>
</dbReference>
<gene>
    <name evidence="13" type="ORF">E2636_08960</name>
</gene>
<dbReference type="HAMAP" id="MF_00401">
    <property type="entry name" value="Peroxiredoxin"/>
    <property type="match status" value="1"/>
</dbReference>
<dbReference type="GO" id="GO:0005829">
    <property type="term" value="C:cytosol"/>
    <property type="evidence" value="ECO:0007669"/>
    <property type="project" value="TreeGrafter"/>
</dbReference>
<comment type="similarity">
    <text evidence="1">Belongs to the peroxiredoxin family. AhpC/Prx1 subfamily.</text>
</comment>
<proteinExistence type="inferred from homology"/>
<dbReference type="RefSeq" id="WP_134209901.1">
    <property type="nucleotide sequence ID" value="NZ_CP038015.1"/>
</dbReference>
<dbReference type="InterPro" id="IPR050217">
    <property type="entry name" value="Peroxiredoxin"/>
</dbReference>
<evidence type="ECO:0000256" key="6">
    <source>
        <dbReference type="ARBA" id="ARBA00023157"/>
    </source>
</evidence>
<evidence type="ECO:0000256" key="5">
    <source>
        <dbReference type="ARBA" id="ARBA00023002"/>
    </source>
</evidence>
<feature type="active site" description="Cysteine sulfenic acid (-SOH) intermediate; for peroxidase activity" evidence="11">
    <location>
        <position position="50"/>
    </location>
</feature>
<protein>
    <recommendedName>
        <fullName evidence="10">Peroxiredoxin</fullName>
        <ecNumber evidence="10">1.11.1.24</ecNumber>
    </recommendedName>
    <alternativeName>
        <fullName evidence="10">Thioredoxin peroxidase</fullName>
    </alternativeName>
    <alternativeName>
        <fullName evidence="10">Thioredoxin-dependent peroxiredoxin</fullName>
    </alternativeName>
</protein>
<sequence>MKEQDCAPLLGEKFPTVEVETTLGKKMLPGDYAGKWFVLFSHPGDFTPVCTTEFVEFQRRSEEFTALNTELIGLSLDDVFAHMKWIEWIRDNFNVLITFPIIADQLGKVALRLGMISPELGSSTVRTVYIIDPQGTIQLMMNYPPVVGRNIEEILRVVRALQVAAEFKVATPVDWPQNAYLGDKVIIPPPRNVMAVEKRLEEAKQGDIQCLDWWFCYKSLEK</sequence>
<keyword evidence="5 10" id="KW-0560">Oxidoreductase</keyword>
<dbReference type="KEGG" id="panc:E2636_08960"/>
<feature type="binding site" evidence="10">
    <location>
        <position position="126"/>
    </location>
    <ligand>
        <name>substrate</name>
    </ligand>
</feature>
<dbReference type="Gene3D" id="3.40.30.10">
    <property type="entry name" value="Glutaredoxin"/>
    <property type="match status" value="1"/>
</dbReference>